<feature type="transmembrane region" description="Helical" evidence="1">
    <location>
        <begin position="30"/>
        <end position="46"/>
    </location>
</feature>
<feature type="transmembrane region" description="Helical" evidence="1">
    <location>
        <begin position="53"/>
        <end position="74"/>
    </location>
</feature>
<keyword evidence="1" id="KW-0812">Transmembrane</keyword>
<evidence type="ECO:0000313" key="2">
    <source>
        <dbReference type="EMBL" id="TDP48637.1"/>
    </source>
</evidence>
<dbReference type="Proteomes" id="UP000295500">
    <property type="component" value="Unassembled WGS sequence"/>
</dbReference>
<gene>
    <name evidence="2" type="ORF">EV211_1493</name>
</gene>
<proteinExistence type="predicted"/>
<name>A0A4R6PZ08_9FIRM</name>
<reference evidence="2 3" key="1">
    <citation type="submission" date="2019-03" db="EMBL/GenBank/DDBJ databases">
        <title>Genomic Encyclopedia of Type Strains, Phase IV (KMG-IV): sequencing the most valuable type-strain genomes for metagenomic binning, comparative biology and taxonomic classification.</title>
        <authorList>
            <person name="Goeker M."/>
        </authorList>
    </citation>
    <scope>NUCLEOTIDE SEQUENCE [LARGE SCALE GENOMIC DNA]</scope>
    <source>
        <strain evidence="2 3">DSM 28287</strain>
    </source>
</reference>
<keyword evidence="1" id="KW-0472">Membrane</keyword>
<organism evidence="2 3">
    <name type="scientific">Aminicella lysinilytica</name>
    <dbReference type="NCBI Taxonomy" id="433323"/>
    <lineage>
        <taxon>Bacteria</taxon>
        <taxon>Bacillati</taxon>
        <taxon>Bacillota</taxon>
        <taxon>Clostridia</taxon>
        <taxon>Peptostreptococcales</taxon>
        <taxon>Anaerovoracaceae</taxon>
        <taxon>Aminicella</taxon>
    </lineage>
</organism>
<sequence>MIYILMIIPPLAAIAALVAAVKKGFNKEAMIVAAVITMAINMFAIHKVTMYGLLCTVTIPLALAYVLICLALSIKENKEQ</sequence>
<dbReference type="AlphaFoldDB" id="A0A4R6PZ08"/>
<dbReference type="RefSeq" id="WP_133529227.1">
    <property type="nucleotide sequence ID" value="NZ_SNXO01000049.1"/>
</dbReference>
<evidence type="ECO:0000256" key="1">
    <source>
        <dbReference type="SAM" id="Phobius"/>
    </source>
</evidence>
<dbReference type="OrthoDB" id="2086769at2"/>
<keyword evidence="3" id="KW-1185">Reference proteome</keyword>
<keyword evidence="1" id="KW-1133">Transmembrane helix</keyword>
<dbReference type="EMBL" id="SNXO01000049">
    <property type="protein sequence ID" value="TDP48637.1"/>
    <property type="molecule type" value="Genomic_DNA"/>
</dbReference>
<evidence type="ECO:0000313" key="3">
    <source>
        <dbReference type="Proteomes" id="UP000295500"/>
    </source>
</evidence>
<protein>
    <submittedName>
        <fullName evidence="2">Uncharacterized protein</fullName>
    </submittedName>
</protein>
<accession>A0A4R6PZ08</accession>
<comment type="caution">
    <text evidence="2">The sequence shown here is derived from an EMBL/GenBank/DDBJ whole genome shotgun (WGS) entry which is preliminary data.</text>
</comment>